<dbReference type="Gene3D" id="2.60.40.1930">
    <property type="match status" value="1"/>
</dbReference>
<dbReference type="InterPro" id="IPR011625">
    <property type="entry name" value="A2M_N_BRD"/>
</dbReference>
<dbReference type="SMART" id="SM01359">
    <property type="entry name" value="A2M_N_2"/>
    <property type="match status" value="1"/>
</dbReference>
<sequence length="243" mass="28103">MVLIVLRKSVRLSASTSKIRRPSFNNQVDIYATTSKPVDYFFYFATAKGCLVDYRRVYFDEDDDPDNDPTTCQFSIYPDFTYAPSTRIYAFYYDKSGAQFYHTNLYIDFKQELPNYLNLKLKGADKTGNTVVKPGTKISLTIQSKAYSVVSLAAIDQRPYYYDYYGASQSGLNFFTNIPIQRNDDMVMERPVAEDRPMAEKARRPTGHPAVKVRKDFREVFLWEDVELDNDDNNEGEGIFINQ</sequence>
<reference evidence="2" key="1">
    <citation type="submission" date="2021-03" db="EMBL/GenBank/DDBJ databases">
        <title>Chromosome level genome of the anhydrobiotic midge Polypedilum vanderplanki.</title>
        <authorList>
            <person name="Yoshida Y."/>
            <person name="Kikawada T."/>
            <person name="Gusev O."/>
        </authorList>
    </citation>
    <scope>NUCLEOTIDE SEQUENCE</scope>
    <source>
        <strain evidence="2">NIAS01</strain>
        <tissue evidence="2">Whole body or cell culture</tissue>
    </source>
</reference>
<keyword evidence="3" id="KW-1185">Reference proteome</keyword>
<dbReference type="Pfam" id="PF07703">
    <property type="entry name" value="A2M_BRD"/>
    <property type="match status" value="1"/>
</dbReference>
<evidence type="ECO:0000313" key="2">
    <source>
        <dbReference type="EMBL" id="KAG5684466.1"/>
    </source>
</evidence>
<evidence type="ECO:0000313" key="3">
    <source>
        <dbReference type="Proteomes" id="UP001107558"/>
    </source>
</evidence>
<gene>
    <name evidence="2" type="ORF">PVAND_013700</name>
</gene>
<evidence type="ECO:0000259" key="1">
    <source>
        <dbReference type="SMART" id="SM01359"/>
    </source>
</evidence>
<protein>
    <recommendedName>
        <fullName evidence="1">Alpha-2-macroglobulin bait region domain-containing protein</fullName>
    </recommendedName>
</protein>
<organism evidence="2 3">
    <name type="scientific">Polypedilum vanderplanki</name>
    <name type="common">Sleeping chironomid midge</name>
    <dbReference type="NCBI Taxonomy" id="319348"/>
    <lineage>
        <taxon>Eukaryota</taxon>
        <taxon>Metazoa</taxon>
        <taxon>Ecdysozoa</taxon>
        <taxon>Arthropoda</taxon>
        <taxon>Hexapoda</taxon>
        <taxon>Insecta</taxon>
        <taxon>Pterygota</taxon>
        <taxon>Neoptera</taxon>
        <taxon>Endopterygota</taxon>
        <taxon>Diptera</taxon>
        <taxon>Nematocera</taxon>
        <taxon>Chironomoidea</taxon>
        <taxon>Chironomidae</taxon>
        <taxon>Chironominae</taxon>
        <taxon>Polypedilum</taxon>
        <taxon>Polypedilum</taxon>
    </lineage>
</organism>
<proteinExistence type="predicted"/>
<dbReference type="AlphaFoldDB" id="A0A9J6CQ71"/>
<comment type="caution">
    <text evidence="2">The sequence shown here is derived from an EMBL/GenBank/DDBJ whole genome shotgun (WGS) entry which is preliminary data.</text>
</comment>
<feature type="domain" description="Alpha-2-macroglobulin bait region" evidence="1">
    <location>
        <begin position="10"/>
        <end position="162"/>
    </location>
</feature>
<dbReference type="EMBL" id="JADBJN010000001">
    <property type="protein sequence ID" value="KAG5684466.1"/>
    <property type="molecule type" value="Genomic_DNA"/>
</dbReference>
<name>A0A9J6CQ71_POLVA</name>
<dbReference type="Proteomes" id="UP001107558">
    <property type="component" value="Chromosome 1"/>
</dbReference>
<accession>A0A9J6CQ71</accession>